<dbReference type="Proteomes" id="UP000598174">
    <property type="component" value="Unassembled WGS sequence"/>
</dbReference>
<evidence type="ECO:0000256" key="1">
    <source>
        <dbReference type="ARBA" id="ARBA00001947"/>
    </source>
</evidence>
<dbReference type="AlphaFoldDB" id="A0A919J035"/>
<dbReference type="Gene3D" id="3.20.20.140">
    <property type="entry name" value="Metal-dependent hydrolases"/>
    <property type="match status" value="1"/>
</dbReference>
<keyword evidence="4" id="KW-0378">Hydrolase</keyword>
<dbReference type="PANTHER" id="PTHR43114">
    <property type="entry name" value="ADENINE DEAMINASE"/>
    <property type="match status" value="1"/>
</dbReference>
<evidence type="ECO:0000259" key="6">
    <source>
        <dbReference type="Pfam" id="PF00962"/>
    </source>
</evidence>
<dbReference type="GO" id="GO:0016814">
    <property type="term" value="F:hydrolase activity, acting on carbon-nitrogen (but not peptide) bonds, in cyclic amidines"/>
    <property type="evidence" value="ECO:0007669"/>
    <property type="project" value="UniProtKB-ARBA"/>
</dbReference>
<comment type="similarity">
    <text evidence="2">Belongs to the metallo-dependent hydrolases superfamily. Adenosine and AMP deaminases family.</text>
</comment>
<evidence type="ECO:0000313" key="8">
    <source>
        <dbReference type="Proteomes" id="UP000598174"/>
    </source>
</evidence>
<dbReference type="InterPro" id="IPR032466">
    <property type="entry name" value="Metal_Hydrolase"/>
</dbReference>
<dbReference type="InterPro" id="IPR006330">
    <property type="entry name" value="Ado/ade_deaminase"/>
</dbReference>
<evidence type="ECO:0000256" key="4">
    <source>
        <dbReference type="ARBA" id="ARBA00022801"/>
    </source>
</evidence>
<name>A0A919J035_9ACTN</name>
<dbReference type="PROSITE" id="PS00485">
    <property type="entry name" value="A_DEAMINASE"/>
    <property type="match status" value="1"/>
</dbReference>
<dbReference type="NCBIfam" id="TIGR01430">
    <property type="entry name" value="aden_deam"/>
    <property type="match status" value="1"/>
</dbReference>
<keyword evidence="8" id="KW-1185">Reference proteome</keyword>
<keyword evidence="5" id="KW-0862">Zinc</keyword>
<dbReference type="RefSeq" id="WP_203818763.1">
    <property type="nucleotide sequence ID" value="NZ_BAAABP010000054.1"/>
</dbReference>
<keyword evidence="3" id="KW-0479">Metal-binding</keyword>
<sequence length="341" mass="36556">MTDLTSFIAGLPKAELHVHHVGSASPRIVAELAARHEGRSPVPADPAALADYFAFSDFAHFIEVYLTVVDLIRDDQDVRMLTYEVGRELARQQVRYAELTITPFSSVKRGIPATAFCEAIEDARRGAAADFGIELRWCFDIPGEAGLPAAEETLRIALEEKPEGLISFGLGGPEIGVPRAQFKPYFDKARAAGLRSVPHAGETTGPETIWDAIRELGAERIGHGISAVQDEALLDHLAEHRIPLEISPTSNVRTRAVAAIEEHPLATLIGKGVPVSINSDDPPMFGTTLEAEYAVAARLLDLDPTGVAGLAKGAVEQSFLSPAGKKALLAEIDAYAGQNRA</sequence>
<dbReference type="GO" id="GO:0019239">
    <property type="term" value="F:deaminase activity"/>
    <property type="evidence" value="ECO:0007669"/>
    <property type="project" value="InterPro"/>
</dbReference>
<dbReference type="InterPro" id="IPR006650">
    <property type="entry name" value="A/AMP_deam_AS"/>
</dbReference>
<feature type="domain" description="Adenosine deaminase" evidence="6">
    <location>
        <begin position="12"/>
        <end position="334"/>
    </location>
</feature>
<comment type="caution">
    <text evidence="7">The sequence shown here is derived from an EMBL/GenBank/DDBJ whole genome shotgun (WGS) entry which is preliminary data.</text>
</comment>
<gene>
    <name evidence="7" type="ORF">Afe05nite_41210</name>
</gene>
<dbReference type="SUPFAM" id="SSF51556">
    <property type="entry name" value="Metallo-dependent hydrolases"/>
    <property type="match status" value="1"/>
</dbReference>
<reference evidence="7" key="1">
    <citation type="submission" date="2021-01" db="EMBL/GenBank/DDBJ databases">
        <title>Whole genome shotgun sequence of Actinoplanes ferrugineus NBRC 15555.</title>
        <authorList>
            <person name="Komaki H."/>
            <person name="Tamura T."/>
        </authorList>
    </citation>
    <scope>NUCLEOTIDE SEQUENCE</scope>
    <source>
        <strain evidence="7">NBRC 15555</strain>
    </source>
</reference>
<dbReference type="Pfam" id="PF00962">
    <property type="entry name" value="A_deaminase"/>
    <property type="match status" value="1"/>
</dbReference>
<dbReference type="PANTHER" id="PTHR43114:SF6">
    <property type="entry name" value="ADENINE DEAMINASE"/>
    <property type="match status" value="1"/>
</dbReference>
<dbReference type="GO" id="GO:0046872">
    <property type="term" value="F:metal ion binding"/>
    <property type="evidence" value="ECO:0007669"/>
    <property type="project" value="UniProtKB-KW"/>
</dbReference>
<accession>A0A919J035</accession>
<comment type="cofactor">
    <cofactor evidence="1">
        <name>Zn(2+)</name>
        <dbReference type="ChEBI" id="CHEBI:29105"/>
    </cofactor>
</comment>
<proteinExistence type="inferred from homology"/>
<organism evidence="7 8">
    <name type="scientific">Paractinoplanes ferrugineus</name>
    <dbReference type="NCBI Taxonomy" id="113564"/>
    <lineage>
        <taxon>Bacteria</taxon>
        <taxon>Bacillati</taxon>
        <taxon>Actinomycetota</taxon>
        <taxon>Actinomycetes</taxon>
        <taxon>Micromonosporales</taxon>
        <taxon>Micromonosporaceae</taxon>
        <taxon>Paractinoplanes</taxon>
    </lineage>
</organism>
<dbReference type="GO" id="GO:0009168">
    <property type="term" value="P:purine ribonucleoside monophosphate biosynthetic process"/>
    <property type="evidence" value="ECO:0007669"/>
    <property type="project" value="InterPro"/>
</dbReference>
<evidence type="ECO:0000256" key="2">
    <source>
        <dbReference type="ARBA" id="ARBA00006676"/>
    </source>
</evidence>
<dbReference type="NCBIfam" id="NF006854">
    <property type="entry name" value="PRK09358.3-1"/>
    <property type="match status" value="1"/>
</dbReference>
<protein>
    <submittedName>
        <fullName evidence="7">Aminodeoxyfutalosine deaminase</fullName>
    </submittedName>
</protein>
<evidence type="ECO:0000313" key="7">
    <source>
        <dbReference type="EMBL" id="GIE12281.1"/>
    </source>
</evidence>
<evidence type="ECO:0000256" key="5">
    <source>
        <dbReference type="ARBA" id="ARBA00022833"/>
    </source>
</evidence>
<evidence type="ECO:0000256" key="3">
    <source>
        <dbReference type="ARBA" id="ARBA00022723"/>
    </source>
</evidence>
<dbReference type="InterPro" id="IPR001365">
    <property type="entry name" value="A_deaminase_dom"/>
</dbReference>
<dbReference type="EMBL" id="BOMM01000038">
    <property type="protein sequence ID" value="GIE12281.1"/>
    <property type="molecule type" value="Genomic_DNA"/>
</dbReference>